<protein>
    <submittedName>
        <fullName evidence="2">Glycosyl transferase family 2</fullName>
    </submittedName>
</protein>
<dbReference type="PANTHER" id="PTHR48090">
    <property type="entry name" value="UNDECAPRENYL-PHOSPHATE 4-DEOXY-4-FORMAMIDO-L-ARABINOSE TRANSFERASE-RELATED"/>
    <property type="match status" value="1"/>
</dbReference>
<comment type="caution">
    <text evidence="2">The sequence shown here is derived from an EMBL/GenBank/DDBJ whole genome shotgun (WGS) entry which is preliminary data.</text>
</comment>
<dbReference type="AlphaFoldDB" id="A0A0G0T099"/>
<dbReference type="InterPro" id="IPR001173">
    <property type="entry name" value="Glyco_trans_2-like"/>
</dbReference>
<dbReference type="Gene3D" id="3.90.550.10">
    <property type="entry name" value="Spore Coat Polysaccharide Biosynthesis Protein SpsA, Chain A"/>
    <property type="match status" value="1"/>
</dbReference>
<reference evidence="2 3" key="1">
    <citation type="journal article" date="2015" name="Nature">
        <title>rRNA introns, odd ribosomes, and small enigmatic genomes across a large radiation of phyla.</title>
        <authorList>
            <person name="Brown C.T."/>
            <person name="Hug L.A."/>
            <person name="Thomas B.C."/>
            <person name="Sharon I."/>
            <person name="Castelle C.J."/>
            <person name="Singh A."/>
            <person name="Wilkins M.J."/>
            <person name="Williams K.H."/>
            <person name="Banfield J.F."/>
        </authorList>
    </citation>
    <scope>NUCLEOTIDE SEQUENCE [LARGE SCALE GENOMIC DNA]</scope>
</reference>
<name>A0A0G0T099_9BACT</name>
<feature type="domain" description="Glycosyltransferase 2-like" evidence="1">
    <location>
        <begin position="8"/>
        <end position="94"/>
    </location>
</feature>
<proteinExistence type="predicted"/>
<evidence type="ECO:0000313" key="3">
    <source>
        <dbReference type="Proteomes" id="UP000034562"/>
    </source>
</evidence>
<dbReference type="PANTHER" id="PTHR48090:SF7">
    <property type="entry name" value="RFBJ PROTEIN"/>
    <property type="match status" value="1"/>
</dbReference>
<dbReference type="InterPro" id="IPR029044">
    <property type="entry name" value="Nucleotide-diphossugar_trans"/>
</dbReference>
<dbReference type="SUPFAM" id="SSF53448">
    <property type="entry name" value="Nucleotide-diphospho-sugar transferases"/>
    <property type="match status" value="1"/>
</dbReference>
<gene>
    <name evidence="2" type="ORF">UU12_C0021G0011</name>
</gene>
<evidence type="ECO:0000313" key="2">
    <source>
        <dbReference type="EMBL" id="KKR70444.1"/>
    </source>
</evidence>
<organism evidence="2 3">
    <name type="scientific">Candidatus Woesebacteria bacterium GW2011_GWA2_40_7b</name>
    <dbReference type="NCBI Taxonomy" id="1618563"/>
    <lineage>
        <taxon>Bacteria</taxon>
        <taxon>Candidatus Woeseibacteriota</taxon>
    </lineage>
</organism>
<dbReference type="STRING" id="1618563.UU12_C0021G0011"/>
<dbReference type="Pfam" id="PF00535">
    <property type="entry name" value="Glycos_transf_2"/>
    <property type="match status" value="1"/>
</dbReference>
<dbReference type="Proteomes" id="UP000034562">
    <property type="component" value="Unassembled WGS sequence"/>
</dbReference>
<sequence>MTILKTISIVIPVYNEEKFIKKTIEEVIKADSLGLKKEIVVVDDGSTDSTTLILKKIKNKSVKNNLVLILKKKNEGKGAALKDGFKNTSGDIVL</sequence>
<dbReference type="GO" id="GO:0016740">
    <property type="term" value="F:transferase activity"/>
    <property type="evidence" value="ECO:0007669"/>
    <property type="project" value="UniProtKB-KW"/>
</dbReference>
<dbReference type="CDD" id="cd04179">
    <property type="entry name" value="DPM_DPG-synthase_like"/>
    <property type="match status" value="1"/>
</dbReference>
<accession>A0A0G0T099</accession>
<feature type="non-terminal residue" evidence="2">
    <location>
        <position position="94"/>
    </location>
</feature>
<evidence type="ECO:0000259" key="1">
    <source>
        <dbReference type="Pfam" id="PF00535"/>
    </source>
</evidence>
<dbReference type="InterPro" id="IPR050256">
    <property type="entry name" value="Glycosyltransferase_2"/>
</dbReference>
<keyword evidence="2" id="KW-0808">Transferase</keyword>
<dbReference type="EMBL" id="LBZK01000021">
    <property type="protein sequence ID" value="KKR70444.1"/>
    <property type="molecule type" value="Genomic_DNA"/>
</dbReference>